<proteinExistence type="predicted"/>
<evidence type="ECO:0008006" key="3">
    <source>
        <dbReference type="Google" id="ProtNLM"/>
    </source>
</evidence>
<dbReference type="AlphaFoldDB" id="A0A6D2LB86"/>
<evidence type="ECO:0000313" key="1">
    <source>
        <dbReference type="EMBL" id="CAA7061989.1"/>
    </source>
</evidence>
<dbReference type="EMBL" id="CACVBM020001911">
    <property type="protein sequence ID" value="CAA7061989.1"/>
    <property type="molecule type" value="Genomic_DNA"/>
</dbReference>
<organism evidence="1 2">
    <name type="scientific">Microthlaspi erraticum</name>
    <dbReference type="NCBI Taxonomy" id="1685480"/>
    <lineage>
        <taxon>Eukaryota</taxon>
        <taxon>Viridiplantae</taxon>
        <taxon>Streptophyta</taxon>
        <taxon>Embryophyta</taxon>
        <taxon>Tracheophyta</taxon>
        <taxon>Spermatophyta</taxon>
        <taxon>Magnoliopsida</taxon>
        <taxon>eudicotyledons</taxon>
        <taxon>Gunneridae</taxon>
        <taxon>Pentapetalae</taxon>
        <taxon>rosids</taxon>
        <taxon>malvids</taxon>
        <taxon>Brassicales</taxon>
        <taxon>Brassicaceae</taxon>
        <taxon>Coluteocarpeae</taxon>
        <taxon>Microthlaspi</taxon>
    </lineage>
</organism>
<comment type="caution">
    <text evidence="1">The sequence shown here is derived from an EMBL/GenBank/DDBJ whole genome shotgun (WGS) entry which is preliminary data.</text>
</comment>
<evidence type="ECO:0000313" key="2">
    <source>
        <dbReference type="Proteomes" id="UP000467841"/>
    </source>
</evidence>
<dbReference type="Proteomes" id="UP000467841">
    <property type="component" value="Unassembled WGS sequence"/>
</dbReference>
<sequence length="136" mass="15244">MAGLAASDKISDLTSERTNWCICVNVVKTWESFESDGLVNVNFLLTNAEVIFNFTVLIDQSERRLTKIKARIVLIDGTGISPGVDPEEYQPMDLVSWRMNGEYMSDSDGSSRGDELFQRGNVKEPNQLWTSCLCDV</sequence>
<gene>
    <name evidence="1" type="ORF">MERR_LOCUS49225</name>
</gene>
<accession>A0A6D2LB86</accession>
<reference evidence="1" key="1">
    <citation type="submission" date="2020-01" db="EMBL/GenBank/DDBJ databases">
        <authorList>
            <person name="Mishra B."/>
        </authorList>
    </citation>
    <scope>NUCLEOTIDE SEQUENCE [LARGE SCALE GENOMIC DNA]</scope>
</reference>
<protein>
    <recommendedName>
        <fullName evidence="3">DUF223 domain-containing protein</fullName>
    </recommendedName>
</protein>
<name>A0A6D2LB86_9BRAS</name>
<keyword evidence="2" id="KW-1185">Reference proteome</keyword>